<proteinExistence type="predicted"/>
<gene>
    <name evidence="1" type="ORF">QFW77_12865</name>
</gene>
<name>A0ABT6JAM4_9GAMM</name>
<evidence type="ECO:0000313" key="1">
    <source>
        <dbReference type="EMBL" id="MDH5823869.1"/>
    </source>
</evidence>
<dbReference type="InterPro" id="IPR036513">
    <property type="entry name" value="STAS_dom_sf"/>
</dbReference>
<organism evidence="1 2">
    <name type="scientific">Luteimonas endophytica</name>
    <dbReference type="NCBI Taxonomy" id="3042023"/>
    <lineage>
        <taxon>Bacteria</taxon>
        <taxon>Pseudomonadati</taxon>
        <taxon>Pseudomonadota</taxon>
        <taxon>Gammaproteobacteria</taxon>
        <taxon>Lysobacterales</taxon>
        <taxon>Lysobacteraceae</taxon>
        <taxon>Luteimonas</taxon>
    </lineage>
</organism>
<dbReference type="Proteomes" id="UP001156940">
    <property type="component" value="Unassembled WGS sequence"/>
</dbReference>
<dbReference type="EMBL" id="JARXRM010000036">
    <property type="protein sequence ID" value="MDH5823869.1"/>
    <property type="molecule type" value="Genomic_DNA"/>
</dbReference>
<dbReference type="RefSeq" id="WP_280575156.1">
    <property type="nucleotide sequence ID" value="NZ_JARXRM010000036.1"/>
</dbReference>
<accession>A0ABT6JAM4</accession>
<comment type="caution">
    <text evidence="1">The sequence shown here is derived from an EMBL/GenBank/DDBJ whole genome shotgun (WGS) entry which is preliminary data.</text>
</comment>
<dbReference type="InterPro" id="IPR021866">
    <property type="entry name" value="SpoIIAA-like"/>
</dbReference>
<protein>
    <submittedName>
        <fullName evidence="1">STAS/SEC14 domain-containing protein</fullName>
    </submittedName>
</protein>
<reference evidence="1 2" key="1">
    <citation type="submission" date="2023-04" db="EMBL/GenBank/DDBJ databases">
        <title>Luteimonas endophyticus RD2P54.</title>
        <authorList>
            <person name="Sun J.-Q."/>
        </authorList>
    </citation>
    <scope>NUCLEOTIDE SEQUENCE [LARGE SCALE GENOMIC DNA]</scope>
    <source>
        <strain evidence="1 2">RD2P54</strain>
    </source>
</reference>
<dbReference type="Gene3D" id="3.40.50.10600">
    <property type="entry name" value="SpoIIaa-like domains"/>
    <property type="match status" value="1"/>
</dbReference>
<dbReference type="SUPFAM" id="SSF52091">
    <property type="entry name" value="SpoIIaa-like"/>
    <property type="match status" value="1"/>
</dbReference>
<sequence length="128" mass="13803">MIEILPSPPHLAAFQFSGTLDGDDYDRCIAEIEARLAAHPRIGLYADMSGFSGMTAAAVGKDLRYAIEKLGDYDRFARGAVVTEREWLGKASELVGKLFPGTEVRAFAPGEQAQALQWAADIARGAES</sequence>
<keyword evidence="2" id="KW-1185">Reference proteome</keyword>
<dbReference type="InterPro" id="IPR038396">
    <property type="entry name" value="SpoIIAA-like_sf"/>
</dbReference>
<evidence type="ECO:0000313" key="2">
    <source>
        <dbReference type="Proteomes" id="UP001156940"/>
    </source>
</evidence>
<dbReference type="Pfam" id="PF11964">
    <property type="entry name" value="SpoIIAA-like"/>
    <property type="match status" value="1"/>
</dbReference>